<evidence type="ECO:0000313" key="1">
    <source>
        <dbReference type="EMBL" id="KAB5544658.1"/>
    </source>
</evidence>
<name>A0A5N5LPZ3_9ROSI</name>
<accession>A0A5N5LPZ3</accession>
<organism evidence="1 2">
    <name type="scientific">Salix brachista</name>
    <dbReference type="NCBI Taxonomy" id="2182728"/>
    <lineage>
        <taxon>Eukaryota</taxon>
        <taxon>Viridiplantae</taxon>
        <taxon>Streptophyta</taxon>
        <taxon>Embryophyta</taxon>
        <taxon>Tracheophyta</taxon>
        <taxon>Spermatophyta</taxon>
        <taxon>Magnoliopsida</taxon>
        <taxon>eudicotyledons</taxon>
        <taxon>Gunneridae</taxon>
        <taxon>Pentapetalae</taxon>
        <taxon>rosids</taxon>
        <taxon>fabids</taxon>
        <taxon>Malpighiales</taxon>
        <taxon>Salicaceae</taxon>
        <taxon>Saliceae</taxon>
        <taxon>Salix</taxon>
    </lineage>
</organism>
<sequence length="100" mass="11006">MHASVNGRRRVLKLVDQSAMYPLKLTETSCSLVSIGVPYDVNILAAYGLLCAVLQFLKNENVVKELAYQTPMRRVGEPGEVSSAVAFLCAIFNNRTGHLH</sequence>
<dbReference type="EMBL" id="VDCV01000008">
    <property type="protein sequence ID" value="KAB5544658.1"/>
    <property type="molecule type" value="Genomic_DNA"/>
</dbReference>
<comment type="caution">
    <text evidence="1">The sequence shown here is derived from an EMBL/GenBank/DDBJ whole genome shotgun (WGS) entry which is preliminary data.</text>
</comment>
<protein>
    <submittedName>
        <fullName evidence="1">Uncharacterized protein</fullName>
    </submittedName>
</protein>
<dbReference type="AlphaFoldDB" id="A0A5N5LPZ3"/>
<gene>
    <name evidence="1" type="ORF">DKX38_012770</name>
</gene>
<dbReference type="Proteomes" id="UP000326939">
    <property type="component" value="Chromosome 8"/>
</dbReference>
<proteinExistence type="predicted"/>
<dbReference type="SUPFAM" id="SSF51735">
    <property type="entry name" value="NAD(P)-binding Rossmann-fold domains"/>
    <property type="match status" value="1"/>
</dbReference>
<reference evidence="2" key="1">
    <citation type="journal article" date="2019" name="Gigascience">
        <title>De novo genome assembly of the endangered Acer yangbiense, a plant species with extremely small populations endemic to Yunnan Province, China.</title>
        <authorList>
            <person name="Yang J."/>
            <person name="Wariss H.M."/>
            <person name="Tao L."/>
            <person name="Zhang R."/>
            <person name="Yun Q."/>
            <person name="Hollingsworth P."/>
            <person name="Dao Z."/>
            <person name="Luo G."/>
            <person name="Guo H."/>
            <person name="Ma Y."/>
            <person name="Sun W."/>
        </authorList>
    </citation>
    <scope>NUCLEOTIDE SEQUENCE [LARGE SCALE GENOMIC DNA]</scope>
    <source>
        <strain evidence="2">cv. br00</strain>
    </source>
</reference>
<evidence type="ECO:0000313" key="2">
    <source>
        <dbReference type="Proteomes" id="UP000326939"/>
    </source>
</evidence>
<keyword evidence="2" id="KW-1185">Reference proteome</keyword>
<dbReference type="InterPro" id="IPR036291">
    <property type="entry name" value="NAD(P)-bd_dom_sf"/>
</dbReference>